<feature type="non-terminal residue" evidence="1">
    <location>
        <position position="68"/>
    </location>
</feature>
<sequence length="68" mass="7913">YKPVDRRVRPISGTFPQEALVRRSFPHDPLEGLPILSRNPPDFTPTKKISEERLKSININEGFLWPEE</sequence>
<dbReference type="AlphaFoldDB" id="A0A0C3ESF6"/>
<feature type="non-terminal residue" evidence="1">
    <location>
        <position position="1"/>
    </location>
</feature>
<evidence type="ECO:0000313" key="1">
    <source>
        <dbReference type="EMBL" id="KIM71044.1"/>
    </source>
</evidence>
<dbReference type="InParanoid" id="A0A0C3ESF6"/>
<dbReference type="STRING" id="765440.A0A0C3ESF6"/>
<dbReference type="EMBL" id="KN833548">
    <property type="protein sequence ID" value="KIM71044.1"/>
    <property type="molecule type" value="Genomic_DNA"/>
</dbReference>
<accession>A0A0C3ESF6</accession>
<reference evidence="2" key="2">
    <citation type="submission" date="2015-01" db="EMBL/GenBank/DDBJ databases">
        <title>Evolutionary Origins and Diversification of the Mycorrhizal Mutualists.</title>
        <authorList>
            <consortium name="DOE Joint Genome Institute"/>
            <consortium name="Mycorrhizal Genomics Consortium"/>
            <person name="Kohler A."/>
            <person name="Kuo A."/>
            <person name="Nagy L.G."/>
            <person name="Floudas D."/>
            <person name="Copeland A."/>
            <person name="Barry K.W."/>
            <person name="Cichocki N."/>
            <person name="Veneault-Fourrey C."/>
            <person name="LaButti K."/>
            <person name="Lindquist E.A."/>
            <person name="Lipzen A."/>
            <person name="Lundell T."/>
            <person name="Morin E."/>
            <person name="Murat C."/>
            <person name="Riley R."/>
            <person name="Ohm R."/>
            <person name="Sun H."/>
            <person name="Tunlid A."/>
            <person name="Henrissat B."/>
            <person name="Grigoriev I.V."/>
            <person name="Hibbett D.S."/>
            <person name="Martin F."/>
        </authorList>
    </citation>
    <scope>NUCLEOTIDE SEQUENCE [LARGE SCALE GENOMIC DNA]</scope>
    <source>
        <strain evidence="2">F 1598</strain>
    </source>
</reference>
<protein>
    <submittedName>
        <fullName evidence="1">Uncharacterized protein</fullName>
    </submittedName>
</protein>
<dbReference type="HOGENOM" id="CLU_179474_0_0_1"/>
<organism evidence="1 2">
    <name type="scientific">Piloderma croceum (strain F 1598)</name>
    <dbReference type="NCBI Taxonomy" id="765440"/>
    <lineage>
        <taxon>Eukaryota</taxon>
        <taxon>Fungi</taxon>
        <taxon>Dikarya</taxon>
        <taxon>Basidiomycota</taxon>
        <taxon>Agaricomycotina</taxon>
        <taxon>Agaricomycetes</taxon>
        <taxon>Agaricomycetidae</taxon>
        <taxon>Atheliales</taxon>
        <taxon>Atheliaceae</taxon>
        <taxon>Piloderma</taxon>
    </lineage>
</organism>
<gene>
    <name evidence="1" type="ORF">PILCRDRAFT_35371</name>
</gene>
<proteinExistence type="predicted"/>
<dbReference type="OrthoDB" id="5599163at2759"/>
<dbReference type="Proteomes" id="UP000054166">
    <property type="component" value="Unassembled WGS sequence"/>
</dbReference>
<name>A0A0C3ESF6_PILCF</name>
<reference evidence="1 2" key="1">
    <citation type="submission" date="2014-04" db="EMBL/GenBank/DDBJ databases">
        <authorList>
            <consortium name="DOE Joint Genome Institute"/>
            <person name="Kuo A."/>
            <person name="Tarkka M."/>
            <person name="Buscot F."/>
            <person name="Kohler A."/>
            <person name="Nagy L.G."/>
            <person name="Floudas D."/>
            <person name="Copeland A."/>
            <person name="Barry K.W."/>
            <person name="Cichocki N."/>
            <person name="Veneault-Fourrey C."/>
            <person name="LaButti K."/>
            <person name="Lindquist E.A."/>
            <person name="Lipzen A."/>
            <person name="Lundell T."/>
            <person name="Morin E."/>
            <person name="Murat C."/>
            <person name="Sun H."/>
            <person name="Tunlid A."/>
            <person name="Henrissat B."/>
            <person name="Grigoriev I.V."/>
            <person name="Hibbett D.S."/>
            <person name="Martin F."/>
            <person name="Nordberg H.P."/>
            <person name="Cantor M.N."/>
            <person name="Hua S.X."/>
        </authorList>
    </citation>
    <scope>NUCLEOTIDE SEQUENCE [LARGE SCALE GENOMIC DNA]</scope>
    <source>
        <strain evidence="1 2">F 1598</strain>
    </source>
</reference>
<keyword evidence="2" id="KW-1185">Reference proteome</keyword>
<evidence type="ECO:0000313" key="2">
    <source>
        <dbReference type="Proteomes" id="UP000054166"/>
    </source>
</evidence>